<protein>
    <submittedName>
        <fullName evidence="6">Anchored repeat-type ABC transporter, ATP-binding subunit</fullName>
    </submittedName>
</protein>
<reference evidence="6 7" key="1">
    <citation type="submission" date="2016-10" db="EMBL/GenBank/DDBJ databases">
        <authorList>
            <person name="de Groot N.N."/>
        </authorList>
    </citation>
    <scope>NUCLEOTIDE SEQUENCE [LARGE SCALE GENOMIC DNA]</scope>
    <source>
        <strain>J11</strain>
        <strain evidence="7">PG 39</strain>
    </source>
</reference>
<dbReference type="InterPro" id="IPR017871">
    <property type="entry name" value="ABC_transporter-like_CS"/>
</dbReference>
<dbReference type="InterPro" id="IPR027417">
    <property type="entry name" value="P-loop_NTPase"/>
</dbReference>
<dbReference type="SUPFAM" id="SSF52540">
    <property type="entry name" value="P-loop containing nucleoside triphosphate hydrolases"/>
    <property type="match status" value="1"/>
</dbReference>
<evidence type="ECO:0000256" key="1">
    <source>
        <dbReference type="ARBA" id="ARBA00022448"/>
    </source>
</evidence>
<evidence type="ECO:0000256" key="2">
    <source>
        <dbReference type="ARBA" id="ARBA00022741"/>
    </source>
</evidence>
<dbReference type="AlphaFoldDB" id="A0A1I2TDT5"/>
<dbReference type="PROSITE" id="PS00211">
    <property type="entry name" value="ABC_TRANSPORTER_1"/>
    <property type="match status" value="1"/>
</dbReference>
<dbReference type="CDD" id="cd03235">
    <property type="entry name" value="ABC_Metallic_Cations"/>
    <property type="match status" value="1"/>
</dbReference>
<dbReference type="GO" id="GO:0016887">
    <property type="term" value="F:ATP hydrolysis activity"/>
    <property type="evidence" value="ECO:0007669"/>
    <property type="project" value="InterPro"/>
</dbReference>
<sequence length="288" mass="31383">MSTPSTQQQHEDNQPNPRVSGCVLDARKDTEMPLLSVKDLAVSLGGREVLRDIELDIFEGEFIGLIGPNGAGKTTLLRAILGLLPAHGEISIAGATQVRARRHAVGYVPQRHEFAWEFPISVHDCVLNARGIGSRGWWKPQRKEDYAAVAAALDRVRLKDLDNRPIAELSGGQRQRVLVARALVNTPKLLLLDEPFSGLDMPSAELLVELFQSLATEGTAIVMSTHNLGEAMDACSRLVLLNRELKAVGTPAQLHTPSVWMETFAVSAHSPLLRTVGISPLAEREEAC</sequence>
<dbReference type="PANTHER" id="PTHR42734">
    <property type="entry name" value="METAL TRANSPORT SYSTEM ATP-BINDING PROTEIN TM_0124-RELATED"/>
    <property type="match status" value="1"/>
</dbReference>
<evidence type="ECO:0000256" key="3">
    <source>
        <dbReference type="ARBA" id="ARBA00022840"/>
    </source>
</evidence>
<dbReference type="Gene3D" id="3.40.50.300">
    <property type="entry name" value="P-loop containing nucleotide triphosphate hydrolases"/>
    <property type="match status" value="1"/>
</dbReference>
<dbReference type="Pfam" id="PF00005">
    <property type="entry name" value="ABC_tran"/>
    <property type="match status" value="1"/>
</dbReference>
<dbReference type="PROSITE" id="PS50893">
    <property type="entry name" value="ABC_TRANSPORTER_2"/>
    <property type="match status" value="1"/>
</dbReference>
<dbReference type="SMART" id="SM00382">
    <property type="entry name" value="AAA"/>
    <property type="match status" value="1"/>
</dbReference>
<evidence type="ECO:0000313" key="7">
    <source>
        <dbReference type="Proteomes" id="UP000199065"/>
    </source>
</evidence>
<dbReference type="InterPro" id="IPR003439">
    <property type="entry name" value="ABC_transporter-like_ATP-bd"/>
</dbReference>
<dbReference type="STRING" id="185761.SAMN05660282_01446"/>
<gene>
    <name evidence="6" type="ORF">SAMN05660282_01446</name>
</gene>
<dbReference type="GO" id="GO:0005524">
    <property type="term" value="F:ATP binding"/>
    <property type="evidence" value="ECO:0007669"/>
    <property type="project" value="UniProtKB-KW"/>
</dbReference>
<dbReference type="InterPro" id="IPR050153">
    <property type="entry name" value="Metal_Ion_Import_ABC"/>
</dbReference>
<evidence type="ECO:0000313" key="6">
    <source>
        <dbReference type="EMBL" id="SFG63018.1"/>
    </source>
</evidence>
<keyword evidence="2" id="KW-0547">Nucleotide-binding</keyword>
<dbReference type="InterPro" id="IPR003593">
    <property type="entry name" value="AAA+_ATPase"/>
</dbReference>
<keyword evidence="7" id="KW-1185">Reference proteome</keyword>
<proteinExistence type="predicted"/>
<feature type="region of interest" description="Disordered" evidence="4">
    <location>
        <begin position="1"/>
        <end position="21"/>
    </location>
</feature>
<keyword evidence="3 6" id="KW-0067">ATP-binding</keyword>
<dbReference type="NCBIfam" id="TIGR03771">
    <property type="entry name" value="anch_rpt_ABC"/>
    <property type="match status" value="1"/>
</dbReference>
<dbReference type="Proteomes" id="UP000199065">
    <property type="component" value="Unassembled WGS sequence"/>
</dbReference>
<feature type="domain" description="ABC transporter" evidence="5">
    <location>
        <begin position="35"/>
        <end position="268"/>
    </location>
</feature>
<evidence type="ECO:0000259" key="5">
    <source>
        <dbReference type="PROSITE" id="PS50893"/>
    </source>
</evidence>
<accession>A0A1I2TDT5</accession>
<keyword evidence="1" id="KW-0813">Transport</keyword>
<dbReference type="EMBL" id="FOPJ01000008">
    <property type="protein sequence ID" value="SFG63018.1"/>
    <property type="molecule type" value="Genomic_DNA"/>
</dbReference>
<evidence type="ECO:0000256" key="4">
    <source>
        <dbReference type="SAM" id="MobiDB-lite"/>
    </source>
</evidence>
<name>A0A1I2TDT5_9CORY</name>
<dbReference type="InterPro" id="IPR022508">
    <property type="entry name" value="ABC_trspt_anch-rpt_ATP-bd"/>
</dbReference>
<organism evidence="6 7">
    <name type="scientific">Corynebacterium spheniscorum</name>
    <dbReference type="NCBI Taxonomy" id="185761"/>
    <lineage>
        <taxon>Bacteria</taxon>
        <taxon>Bacillati</taxon>
        <taxon>Actinomycetota</taxon>
        <taxon>Actinomycetes</taxon>
        <taxon>Mycobacteriales</taxon>
        <taxon>Corynebacteriaceae</taxon>
        <taxon>Corynebacterium</taxon>
    </lineage>
</organism>